<gene>
    <name evidence="2" type="ORF">MNBD_GAMMA15-1204</name>
</gene>
<reference evidence="2" key="1">
    <citation type="submission" date="2018-06" db="EMBL/GenBank/DDBJ databases">
        <authorList>
            <person name="Zhirakovskaya E."/>
        </authorList>
    </citation>
    <scope>NUCLEOTIDE SEQUENCE</scope>
</reference>
<evidence type="ECO:0000259" key="1">
    <source>
        <dbReference type="PROSITE" id="PS50404"/>
    </source>
</evidence>
<dbReference type="EMBL" id="UOFN01000123">
    <property type="protein sequence ID" value="VAW80072.1"/>
    <property type="molecule type" value="Genomic_DNA"/>
</dbReference>
<dbReference type="Gene3D" id="3.40.30.10">
    <property type="entry name" value="Glutaredoxin"/>
    <property type="match status" value="1"/>
</dbReference>
<dbReference type="Pfam" id="PF13417">
    <property type="entry name" value="GST_N_3"/>
    <property type="match status" value="1"/>
</dbReference>
<feature type="domain" description="GST N-terminal" evidence="1">
    <location>
        <begin position="1"/>
        <end position="95"/>
    </location>
</feature>
<dbReference type="InterPro" id="IPR004045">
    <property type="entry name" value="Glutathione_S-Trfase_N"/>
</dbReference>
<accession>A0A3B0YXI3</accession>
<dbReference type="PROSITE" id="PS50404">
    <property type="entry name" value="GST_NTER"/>
    <property type="match status" value="1"/>
</dbReference>
<protein>
    <recommendedName>
        <fullName evidence="1">GST N-terminal domain-containing protein</fullName>
    </recommendedName>
</protein>
<organism evidence="2">
    <name type="scientific">hydrothermal vent metagenome</name>
    <dbReference type="NCBI Taxonomy" id="652676"/>
    <lineage>
        <taxon>unclassified sequences</taxon>
        <taxon>metagenomes</taxon>
        <taxon>ecological metagenomes</taxon>
    </lineage>
</organism>
<sequence length="95" mass="10950">MTLYQFPISHYCEKIRWALDYKGLPYTTINPLPGSHIAGENSVADLAAAALLAPFTTPDKYGLEWPDSYPDEMEAVVDDLRPRLKWVDEVYREFR</sequence>
<proteinExistence type="predicted"/>
<evidence type="ECO:0000313" key="2">
    <source>
        <dbReference type="EMBL" id="VAW80072.1"/>
    </source>
</evidence>
<name>A0A3B0YXI3_9ZZZZ</name>
<dbReference type="InterPro" id="IPR036249">
    <property type="entry name" value="Thioredoxin-like_sf"/>
</dbReference>
<dbReference type="AlphaFoldDB" id="A0A3B0YXI3"/>
<dbReference type="CDD" id="cd00570">
    <property type="entry name" value="GST_N_family"/>
    <property type="match status" value="1"/>
</dbReference>
<dbReference type="SUPFAM" id="SSF52833">
    <property type="entry name" value="Thioredoxin-like"/>
    <property type="match status" value="1"/>
</dbReference>